<accession>A0A8A4TG51</accession>
<dbReference type="EMBL" id="CP071793">
    <property type="protein sequence ID" value="QTD48613.1"/>
    <property type="molecule type" value="Genomic_DNA"/>
</dbReference>
<evidence type="ECO:0000313" key="3">
    <source>
        <dbReference type="Proteomes" id="UP000663929"/>
    </source>
</evidence>
<proteinExistence type="predicted"/>
<dbReference type="Proteomes" id="UP000663929">
    <property type="component" value="Chromosome"/>
</dbReference>
<dbReference type="RefSeq" id="WP_237378266.1">
    <property type="nucleotide sequence ID" value="NZ_CP071793.1"/>
</dbReference>
<reference evidence="2" key="1">
    <citation type="submission" date="2021-03" db="EMBL/GenBank/DDBJ databases">
        <title>Acanthopleuribacteraceae sp. M133.</title>
        <authorList>
            <person name="Wang G."/>
        </authorList>
    </citation>
    <scope>NUCLEOTIDE SEQUENCE</scope>
    <source>
        <strain evidence="2">M133</strain>
    </source>
</reference>
<feature type="region of interest" description="Disordered" evidence="1">
    <location>
        <begin position="352"/>
        <end position="372"/>
    </location>
</feature>
<organism evidence="2 3">
    <name type="scientific">Sulfidibacter corallicola</name>
    <dbReference type="NCBI Taxonomy" id="2818388"/>
    <lineage>
        <taxon>Bacteria</taxon>
        <taxon>Pseudomonadati</taxon>
        <taxon>Acidobacteriota</taxon>
        <taxon>Holophagae</taxon>
        <taxon>Acanthopleuribacterales</taxon>
        <taxon>Acanthopleuribacteraceae</taxon>
        <taxon>Sulfidibacter</taxon>
    </lineage>
</organism>
<protein>
    <submittedName>
        <fullName evidence="2">Uncharacterized protein</fullName>
    </submittedName>
</protein>
<gene>
    <name evidence="2" type="ORF">J3U87_23785</name>
</gene>
<keyword evidence="3" id="KW-1185">Reference proteome</keyword>
<dbReference type="AlphaFoldDB" id="A0A8A4TG51"/>
<name>A0A8A4TG51_SULCO</name>
<dbReference type="KEGG" id="scor:J3U87_23785"/>
<sequence length="391" mass="43993">MAKQQLPSTLLFLTLDPRSFYTPASIADLAAGNRDRIRRLLCNFSQKNNFPGFEIRKGRSPEDYRREQRSSYGKIGDFIDTQKILYRGREFLGYSGAVWWVQSGHDALKCALFCCLAIDYCDSNRDYAADELLNLLPCNPFKPKELMALTKQLGNFLKFHGYVETSVSGQGWKSMVGQMPIKIAKEWALGTADLCSFVPPPTELQQALRNSIIQQAPLDVPLVSDSPSTAQVEGGKPDHQFDQGLPCSQTFKVLNKKHSGIPSESRQETIIGRRDLRKWKKVTLWCLAIFKPTKGPQSNRKRVRSASFIALLLIINLFPQLTETEKHTHSSNAGGDMVSNSPFFEIDQVKIPPSSIPRRGADHQENPETPNADEYSWVDLCVNKELSNPTL</sequence>
<evidence type="ECO:0000313" key="2">
    <source>
        <dbReference type="EMBL" id="QTD48613.1"/>
    </source>
</evidence>
<evidence type="ECO:0000256" key="1">
    <source>
        <dbReference type="SAM" id="MobiDB-lite"/>
    </source>
</evidence>